<dbReference type="Gene3D" id="3.30.200.20">
    <property type="entry name" value="Phosphorylase Kinase, domain 1"/>
    <property type="match status" value="1"/>
</dbReference>
<proteinExistence type="predicted"/>
<dbReference type="EMBL" id="CAJVPP010001040">
    <property type="protein sequence ID" value="CAG8530386.1"/>
    <property type="molecule type" value="Genomic_DNA"/>
</dbReference>
<evidence type="ECO:0000313" key="2">
    <source>
        <dbReference type="Proteomes" id="UP000789375"/>
    </source>
</evidence>
<dbReference type="SUPFAM" id="SSF56112">
    <property type="entry name" value="Protein kinase-like (PK-like)"/>
    <property type="match status" value="1"/>
</dbReference>
<sequence>MGNSNSRRQSSFIAGRKKCKYPYLHWKRLRDNEAWCRCDNQRLVKGWSSGNKGIDQFIKETQLKAKSRMDPFLEWIPYNRLINISEIGEGGFSIVYSAEWYDLEKRLSWAAPSKARPVALKSIKNSQDITSEYINELRTHYRCISATPSYSGEMRRVF</sequence>
<name>A0A9N9AHG2_FUNMO</name>
<dbReference type="AlphaFoldDB" id="A0A9N9AHG2"/>
<keyword evidence="2" id="KW-1185">Reference proteome</keyword>
<comment type="caution">
    <text evidence="1">The sequence shown here is derived from an EMBL/GenBank/DDBJ whole genome shotgun (WGS) entry which is preliminary data.</text>
</comment>
<organism evidence="1 2">
    <name type="scientific">Funneliformis mosseae</name>
    <name type="common">Endomycorrhizal fungus</name>
    <name type="synonym">Glomus mosseae</name>
    <dbReference type="NCBI Taxonomy" id="27381"/>
    <lineage>
        <taxon>Eukaryota</taxon>
        <taxon>Fungi</taxon>
        <taxon>Fungi incertae sedis</taxon>
        <taxon>Mucoromycota</taxon>
        <taxon>Glomeromycotina</taxon>
        <taxon>Glomeromycetes</taxon>
        <taxon>Glomerales</taxon>
        <taxon>Glomeraceae</taxon>
        <taxon>Funneliformis</taxon>
    </lineage>
</organism>
<evidence type="ECO:0000313" key="1">
    <source>
        <dbReference type="EMBL" id="CAG8530386.1"/>
    </source>
</evidence>
<gene>
    <name evidence="1" type="ORF">FMOSSE_LOCUS5478</name>
</gene>
<dbReference type="Proteomes" id="UP000789375">
    <property type="component" value="Unassembled WGS sequence"/>
</dbReference>
<reference evidence="1" key="1">
    <citation type="submission" date="2021-06" db="EMBL/GenBank/DDBJ databases">
        <authorList>
            <person name="Kallberg Y."/>
            <person name="Tangrot J."/>
            <person name="Rosling A."/>
        </authorList>
    </citation>
    <scope>NUCLEOTIDE SEQUENCE</scope>
    <source>
        <strain evidence="1">87-6 pot B 2015</strain>
    </source>
</reference>
<dbReference type="InterPro" id="IPR011009">
    <property type="entry name" value="Kinase-like_dom_sf"/>
</dbReference>
<accession>A0A9N9AHG2</accession>
<protein>
    <submittedName>
        <fullName evidence="1">12345_t:CDS:1</fullName>
    </submittedName>
</protein>